<dbReference type="Proteomes" id="UP001225933">
    <property type="component" value="Unassembled WGS sequence"/>
</dbReference>
<reference evidence="1" key="1">
    <citation type="submission" date="2023-06" db="EMBL/GenBank/DDBJ databases">
        <title>Two Chryseobacterium gambrini strains from China.</title>
        <authorList>
            <person name="Zeng J."/>
            <person name="Wu Y."/>
        </authorList>
    </citation>
    <scope>NUCLEOTIDE SEQUENCE</scope>
    <source>
        <strain evidence="1">SQ219</strain>
    </source>
</reference>
<evidence type="ECO:0000313" key="1">
    <source>
        <dbReference type="EMBL" id="MDN4015104.1"/>
    </source>
</evidence>
<proteinExistence type="predicted"/>
<dbReference type="RefSeq" id="WP_108410298.1">
    <property type="nucleotide sequence ID" value="NZ_JAUHGV010000053.1"/>
</dbReference>
<dbReference type="AlphaFoldDB" id="A0AAJ1R7G9"/>
<dbReference type="EMBL" id="JAUHGV010000053">
    <property type="protein sequence ID" value="MDN4015104.1"/>
    <property type="molecule type" value="Genomic_DNA"/>
</dbReference>
<comment type="caution">
    <text evidence="1">The sequence shown here is derived from an EMBL/GenBank/DDBJ whole genome shotgun (WGS) entry which is preliminary data.</text>
</comment>
<gene>
    <name evidence="1" type="ORF">QX233_21875</name>
</gene>
<accession>A0AAJ1R7G9</accession>
<protein>
    <submittedName>
        <fullName evidence="1">Uncharacterized protein</fullName>
    </submittedName>
</protein>
<name>A0AAJ1R7G9_9FLAO</name>
<evidence type="ECO:0000313" key="2">
    <source>
        <dbReference type="Proteomes" id="UP001225933"/>
    </source>
</evidence>
<organism evidence="1 2">
    <name type="scientific">Chryseobacterium gambrini</name>
    <dbReference type="NCBI Taxonomy" id="373672"/>
    <lineage>
        <taxon>Bacteria</taxon>
        <taxon>Pseudomonadati</taxon>
        <taxon>Bacteroidota</taxon>
        <taxon>Flavobacteriia</taxon>
        <taxon>Flavobacteriales</taxon>
        <taxon>Weeksellaceae</taxon>
        <taxon>Chryseobacterium group</taxon>
        <taxon>Chryseobacterium</taxon>
    </lineage>
</organism>
<sequence length="64" mass="7616">MENKQKEKIYYGDYQLLGELLCVSSDAARKRFKRNEKAAVKAMGMIQENRKKFVLDYRKNLQID</sequence>